<sequence>MAAIFAIDLSAKLNKVVYGFGMFKLSKNIKQKLYILYFTLVAFPTIDHTAYPWLRLALKELHDSIQIYIRNTLIENFSFNNQFHSTQYFIKSNNFESSDFHTKSQQNT</sequence>
<dbReference type="EMBL" id="JWZT01001719">
    <property type="protein sequence ID" value="KII71557.1"/>
    <property type="molecule type" value="Genomic_DNA"/>
</dbReference>
<reference evidence="1 2" key="1">
    <citation type="journal article" date="2014" name="Genome Biol. Evol.">
        <title>The genome of the myxosporean Thelohanellus kitauei shows adaptations to nutrient acquisition within its fish host.</title>
        <authorList>
            <person name="Yang Y."/>
            <person name="Xiong J."/>
            <person name="Zhou Z."/>
            <person name="Huo F."/>
            <person name="Miao W."/>
            <person name="Ran C."/>
            <person name="Liu Y."/>
            <person name="Zhang J."/>
            <person name="Feng J."/>
            <person name="Wang M."/>
            <person name="Wang M."/>
            <person name="Wang L."/>
            <person name="Yao B."/>
        </authorList>
    </citation>
    <scope>NUCLEOTIDE SEQUENCE [LARGE SCALE GENOMIC DNA]</scope>
    <source>
        <strain evidence="1">Wuqing</strain>
    </source>
</reference>
<keyword evidence="2" id="KW-1185">Reference proteome</keyword>
<dbReference type="AlphaFoldDB" id="A0A0C2NC54"/>
<evidence type="ECO:0000313" key="1">
    <source>
        <dbReference type="EMBL" id="KII71557.1"/>
    </source>
</evidence>
<proteinExistence type="predicted"/>
<evidence type="ECO:0000313" key="2">
    <source>
        <dbReference type="Proteomes" id="UP000031668"/>
    </source>
</evidence>
<name>A0A0C2NC54_THEKT</name>
<gene>
    <name evidence="1" type="ORF">RF11_00799</name>
</gene>
<accession>A0A0C2NC54</accession>
<dbReference type="Proteomes" id="UP000031668">
    <property type="component" value="Unassembled WGS sequence"/>
</dbReference>
<comment type="caution">
    <text evidence="1">The sequence shown here is derived from an EMBL/GenBank/DDBJ whole genome shotgun (WGS) entry which is preliminary data.</text>
</comment>
<organism evidence="1 2">
    <name type="scientific">Thelohanellus kitauei</name>
    <name type="common">Myxosporean</name>
    <dbReference type="NCBI Taxonomy" id="669202"/>
    <lineage>
        <taxon>Eukaryota</taxon>
        <taxon>Metazoa</taxon>
        <taxon>Cnidaria</taxon>
        <taxon>Myxozoa</taxon>
        <taxon>Myxosporea</taxon>
        <taxon>Bivalvulida</taxon>
        <taxon>Platysporina</taxon>
        <taxon>Myxobolidae</taxon>
        <taxon>Thelohanellus</taxon>
    </lineage>
</organism>
<protein>
    <submittedName>
        <fullName evidence="1">Uncharacterized protein</fullName>
    </submittedName>
</protein>